<keyword evidence="2" id="KW-1133">Transmembrane helix</keyword>
<evidence type="ECO:0000256" key="2">
    <source>
        <dbReference type="SAM" id="Phobius"/>
    </source>
</evidence>
<proteinExistence type="inferred from homology"/>
<organism evidence="3">
    <name type="scientific">hydrothermal vent metagenome</name>
    <dbReference type="NCBI Taxonomy" id="652676"/>
    <lineage>
        <taxon>unclassified sequences</taxon>
        <taxon>metagenomes</taxon>
        <taxon>ecological metagenomes</taxon>
    </lineage>
</organism>
<dbReference type="Pfam" id="PF02630">
    <property type="entry name" value="SCO1-SenC"/>
    <property type="match status" value="1"/>
</dbReference>
<dbReference type="InterPro" id="IPR003782">
    <property type="entry name" value="SCO1/SenC"/>
</dbReference>
<accession>A0A3B0R7Y7</accession>
<reference evidence="3" key="1">
    <citation type="submission" date="2018-06" db="EMBL/GenBank/DDBJ databases">
        <authorList>
            <person name="Zhirakovskaya E."/>
        </authorList>
    </citation>
    <scope>NUCLEOTIDE SEQUENCE</scope>
</reference>
<comment type="similarity">
    <text evidence="1">Belongs to the SCO1/2 family.</text>
</comment>
<feature type="transmembrane region" description="Helical" evidence="2">
    <location>
        <begin position="12"/>
        <end position="30"/>
    </location>
</feature>
<sequence>MQRSNFSSVLRAIRWISIALIIGIGGWMVVKPMLDRPVDSHADIGGNFTLLDQNGKVFTQKDLLGKPYLLYFGYTYCPDVCPTALQQMGAAIELVGADATKFNTVFITIDPQRDTVELMAQYVKSNGFPAGLIGLSGTAAQIEKIAKAWTMIYRRSAETRGEADYLMDHTSIIYFHDANGKFVSAFSHRDSPQIIANCLNSYLDEQPCRR</sequence>
<dbReference type="Gene3D" id="3.40.30.10">
    <property type="entry name" value="Glutaredoxin"/>
    <property type="match status" value="1"/>
</dbReference>
<dbReference type="AlphaFoldDB" id="A0A3B0R7Y7"/>
<dbReference type="FunFam" id="3.40.30.10:FF:000013">
    <property type="entry name" value="Blast:Protein SCO1 homolog, mitochondrial"/>
    <property type="match status" value="1"/>
</dbReference>
<dbReference type="CDD" id="cd02968">
    <property type="entry name" value="SCO"/>
    <property type="match status" value="1"/>
</dbReference>
<gene>
    <name evidence="3" type="ORF">MNBD_ALPHA06-483</name>
</gene>
<evidence type="ECO:0000313" key="3">
    <source>
        <dbReference type="EMBL" id="VAV88221.1"/>
    </source>
</evidence>
<dbReference type="EMBL" id="UOEE01000060">
    <property type="protein sequence ID" value="VAV88221.1"/>
    <property type="molecule type" value="Genomic_DNA"/>
</dbReference>
<dbReference type="SUPFAM" id="SSF52833">
    <property type="entry name" value="Thioredoxin-like"/>
    <property type="match status" value="1"/>
</dbReference>
<name>A0A3B0R7Y7_9ZZZZ</name>
<dbReference type="PANTHER" id="PTHR12151">
    <property type="entry name" value="ELECTRON TRANSPORT PROTIN SCO1/SENC FAMILY MEMBER"/>
    <property type="match status" value="1"/>
</dbReference>
<keyword evidence="2" id="KW-0472">Membrane</keyword>
<dbReference type="InterPro" id="IPR036249">
    <property type="entry name" value="Thioredoxin-like_sf"/>
</dbReference>
<dbReference type="PANTHER" id="PTHR12151:SF25">
    <property type="entry name" value="LINALOOL DEHYDRATASE_ISOMERASE DOMAIN-CONTAINING PROTEIN"/>
    <property type="match status" value="1"/>
</dbReference>
<evidence type="ECO:0000256" key="1">
    <source>
        <dbReference type="ARBA" id="ARBA00010996"/>
    </source>
</evidence>
<keyword evidence="2" id="KW-0812">Transmembrane</keyword>
<protein>
    <submittedName>
        <fullName evidence="3">Cytochrome oxidase biogenesis protein Sco1/SenC/PrrC, thiol-disulfide reductase involved in Cu(I) insertion into CoxII Cu(A) center</fullName>
    </submittedName>
</protein>